<organism evidence="3 4">
    <name type="scientific">Mya arenaria</name>
    <name type="common">Soft-shell clam</name>
    <dbReference type="NCBI Taxonomy" id="6604"/>
    <lineage>
        <taxon>Eukaryota</taxon>
        <taxon>Metazoa</taxon>
        <taxon>Spiralia</taxon>
        <taxon>Lophotrochozoa</taxon>
        <taxon>Mollusca</taxon>
        <taxon>Bivalvia</taxon>
        <taxon>Autobranchia</taxon>
        <taxon>Heteroconchia</taxon>
        <taxon>Euheterodonta</taxon>
        <taxon>Imparidentia</taxon>
        <taxon>Neoheterodontei</taxon>
        <taxon>Myida</taxon>
        <taxon>Myoidea</taxon>
        <taxon>Myidae</taxon>
        <taxon>Mya</taxon>
    </lineage>
</organism>
<keyword evidence="2" id="KW-0812">Transmembrane</keyword>
<feature type="compositionally biased region" description="Acidic residues" evidence="1">
    <location>
        <begin position="470"/>
        <end position="489"/>
    </location>
</feature>
<name>A0ABY7EGT3_MYAAR</name>
<feature type="region of interest" description="Disordered" evidence="1">
    <location>
        <begin position="438"/>
        <end position="489"/>
    </location>
</feature>
<keyword evidence="2" id="KW-0472">Membrane</keyword>
<evidence type="ECO:0000256" key="2">
    <source>
        <dbReference type="SAM" id="Phobius"/>
    </source>
</evidence>
<dbReference type="EMBL" id="CP111017">
    <property type="protein sequence ID" value="WAR08016.1"/>
    <property type="molecule type" value="Genomic_DNA"/>
</dbReference>
<keyword evidence="2" id="KW-1133">Transmembrane helix</keyword>
<evidence type="ECO:0000313" key="3">
    <source>
        <dbReference type="EMBL" id="WAR08016.1"/>
    </source>
</evidence>
<accession>A0ABY7EGT3</accession>
<keyword evidence="4" id="KW-1185">Reference proteome</keyword>
<gene>
    <name evidence="3" type="ORF">MAR_017974</name>
</gene>
<evidence type="ECO:0000256" key="1">
    <source>
        <dbReference type="SAM" id="MobiDB-lite"/>
    </source>
</evidence>
<sequence>LADMNKFKVYLTSDHNVGLTLGLRCNPMLILWSPIYLPDVRLWSPIYLPDVGLWSPIYLPDVGLWSPIYLPDVGLWSPIYLPDVGLWSPIYLPDIGLRSPIYLPDVGLWSPIYLPDVGLWSPIYLPDVGLWSPIYLPDSLPVGRSHLNNTSANNPCTALISKIQCKSDLLWENSVLSCSWWIQDPELAQTRMPEMTFQRQRANDPAIAAFLVNQRHQKDLTSRLVEIDRLMYARLKSLSRDRLDVSSDLCRLDEDMKRLEYYDKTMDGVKMRDYNDHVYQNTRDVKKQIANDNFTFDSSVMIKRKISAQINLPKVNSPFLVTQKYDTNVKKPMRKRTKHRRDSTLALLKSKSFSVSDSNLHRVSSFAKQQSILNDEAKVRSVSHEDLSKRPSDNTMDLFKRFINRSKTTIGVAPVLNPGLPSLGPRQGTQYSLTGAAEERRPLKAHMAASGLPTVRESTASRQRKLSVHDEDDDDDNDDNDDDDAAAAEDDGGRMMMMMMMMMMRMMMMMMTTTMLLLLLLLLLLMMMMEGGGG</sequence>
<evidence type="ECO:0000313" key="4">
    <source>
        <dbReference type="Proteomes" id="UP001164746"/>
    </source>
</evidence>
<proteinExistence type="predicted"/>
<feature type="non-terminal residue" evidence="3">
    <location>
        <position position="1"/>
    </location>
</feature>
<feature type="transmembrane region" description="Helical" evidence="2">
    <location>
        <begin position="506"/>
        <end position="529"/>
    </location>
</feature>
<protein>
    <submittedName>
        <fullName evidence="3">Uncharacterized protein</fullName>
    </submittedName>
</protein>
<dbReference type="Proteomes" id="UP001164746">
    <property type="component" value="Chromosome 6"/>
</dbReference>
<reference evidence="3" key="1">
    <citation type="submission" date="2022-11" db="EMBL/GenBank/DDBJ databases">
        <title>Centuries of genome instability and evolution in soft-shell clam transmissible cancer (bioRxiv).</title>
        <authorList>
            <person name="Hart S.F.M."/>
            <person name="Yonemitsu M.A."/>
            <person name="Giersch R.M."/>
            <person name="Beal B.F."/>
            <person name="Arriagada G."/>
            <person name="Davis B.W."/>
            <person name="Ostrander E.A."/>
            <person name="Goff S.P."/>
            <person name="Metzger M.J."/>
        </authorList>
    </citation>
    <scope>NUCLEOTIDE SEQUENCE</scope>
    <source>
        <strain evidence="3">MELC-2E11</strain>
        <tissue evidence="3">Siphon/mantle</tissue>
    </source>
</reference>